<dbReference type="EMBL" id="SMKZ01000025">
    <property type="protein sequence ID" value="TDE08321.1"/>
    <property type="molecule type" value="Genomic_DNA"/>
</dbReference>
<proteinExistence type="predicted"/>
<accession>A0A4R5D998</accession>
<reference evidence="1 2" key="1">
    <citation type="submission" date="2019-03" db="EMBL/GenBank/DDBJ databases">
        <title>Draft genome sequences of novel Actinobacteria.</title>
        <authorList>
            <person name="Sahin N."/>
            <person name="Ay H."/>
            <person name="Saygin H."/>
        </authorList>
    </citation>
    <scope>NUCLEOTIDE SEQUENCE [LARGE SCALE GENOMIC DNA]</scope>
    <source>
        <strain evidence="1 2">5K138</strain>
    </source>
</reference>
<evidence type="ECO:0000313" key="2">
    <source>
        <dbReference type="Proteomes" id="UP000294739"/>
    </source>
</evidence>
<dbReference type="Gene3D" id="1.20.120.450">
    <property type="entry name" value="dinb family like domain"/>
    <property type="match status" value="1"/>
</dbReference>
<organism evidence="1 2">
    <name type="scientific">Jiangella asiatica</name>
    <dbReference type="NCBI Taxonomy" id="2530372"/>
    <lineage>
        <taxon>Bacteria</taxon>
        <taxon>Bacillati</taxon>
        <taxon>Actinomycetota</taxon>
        <taxon>Actinomycetes</taxon>
        <taxon>Jiangellales</taxon>
        <taxon>Jiangellaceae</taxon>
        <taxon>Jiangella</taxon>
    </lineage>
</organism>
<dbReference type="Pfam" id="PF04978">
    <property type="entry name" value="MST"/>
    <property type="match status" value="1"/>
</dbReference>
<comment type="caution">
    <text evidence="1">The sequence shown here is derived from an EMBL/GenBank/DDBJ whole genome shotgun (WGS) entry which is preliminary data.</text>
</comment>
<keyword evidence="2" id="KW-1185">Reference proteome</keyword>
<evidence type="ECO:0000313" key="1">
    <source>
        <dbReference type="EMBL" id="TDE08321.1"/>
    </source>
</evidence>
<dbReference type="SUPFAM" id="SSF109854">
    <property type="entry name" value="DinB/YfiT-like putative metalloenzymes"/>
    <property type="match status" value="1"/>
</dbReference>
<dbReference type="InterPro" id="IPR007061">
    <property type="entry name" value="MST-like"/>
</dbReference>
<dbReference type="InParanoid" id="A0A4R5D998"/>
<gene>
    <name evidence="1" type="ORF">E1269_17600</name>
</gene>
<dbReference type="Proteomes" id="UP000294739">
    <property type="component" value="Unassembled WGS sequence"/>
</dbReference>
<dbReference type="OrthoDB" id="4548523at2"/>
<dbReference type="AlphaFoldDB" id="A0A4R5D998"/>
<dbReference type="RefSeq" id="WP_131896865.1">
    <property type="nucleotide sequence ID" value="NZ_SMKZ01000025.1"/>
</dbReference>
<name>A0A4R5D998_9ACTN</name>
<sequence>MTVVDQHGRPEPPLNAGEVETLLGFLDYQRATLAWKCRDVDPAGLRVTIGASTMTLGGLLKHLAYVEDDWFQRWLHDRDRPAPWDAIDWAADRDWDWDSAAADTPDQLFALWETAVERSRASFAEAFADGGLDRPASRPWPDGSAPSLRWVLCHMIEEYARHNGHADLIREAVDGSTGE</sequence>
<dbReference type="InterPro" id="IPR034660">
    <property type="entry name" value="DinB/YfiT-like"/>
</dbReference>
<protein>
    <submittedName>
        <fullName evidence="1">DinB family protein</fullName>
    </submittedName>
</protein>